<sequence length="112" mass="11919">LSLHRPITEIPFVVVGTQGKALLLHISSDAGKMGLVLFLCNLASNGGQSSDYSSSLPSTPVISHKEIARTLRGEKGDSGVPGSVRSVRKRTPRFVVSAAQAKIFHFSALFSK</sequence>
<protein>
    <submittedName>
        <fullName evidence="1">Uncharacterized protein</fullName>
    </submittedName>
</protein>
<keyword evidence="2" id="KW-1185">Reference proteome</keyword>
<gene>
    <name evidence="1" type="ORF">GOODEAATRI_029707</name>
</gene>
<feature type="non-terminal residue" evidence="1">
    <location>
        <position position="1"/>
    </location>
</feature>
<reference evidence="1 2" key="1">
    <citation type="submission" date="2021-06" db="EMBL/GenBank/DDBJ databases">
        <authorList>
            <person name="Palmer J.M."/>
        </authorList>
    </citation>
    <scope>NUCLEOTIDE SEQUENCE [LARGE SCALE GENOMIC DNA]</scope>
    <source>
        <strain evidence="1 2">GA_2019</strain>
        <tissue evidence="1">Muscle</tissue>
    </source>
</reference>
<evidence type="ECO:0000313" key="2">
    <source>
        <dbReference type="Proteomes" id="UP001476798"/>
    </source>
</evidence>
<evidence type="ECO:0000313" key="1">
    <source>
        <dbReference type="EMBL" id="MEQ2176603.1"/>
    </source>
</evidence>
<organism evidence="1 2">
    <name type="scientific">Goodea atripinnis</name>
    <dbReference type="NCBI Taxonomy" id="208336"/>
    <lineage>
        <taxon>Eukaryota</taxon>
        <taxon>Metazoa</taxon>
        <taxon>Chordata</taxon>
        <taxon>Craniata</taxon>
        <taxon>Vertebrata</taxon>
        <taxon>Euteleostomi</taxon>
        <taxon>Actinopterygii</taxon>
        <taxon>Neopterygii</taxon>
        <taxon>Teleostei</taxon>
        <taxon>Neoteleostei</taxon>
        <taxon>Acanthomorphata</taxon>
        <taxon>Ovalentaria</taxon>
        <taxon>Atherinomorphae</taxon>
        <taxon>Cyprinodontiformes</taxon>
        <taxon>Goodeidae</taxon>
        <taxon>Goodea</taxon>
    </lineage>
</organism>
<comment type="caution">
    <text evidence="1">The sequence shown here is derived from an EMBL/GenBank/DDBJ whole genome shotgun (WGS) entry which is preliminary data.</text>
</comment>
<dbReference type="EMBL" id="JAHRIO010054444">
    <property type="protein sequence ID" value="MEQ2176603.1"/>
    <property type="molecule type" value="Genomic_DNA"/>
</dbReference>
<dbReference type="Proteomes" id="UP001476798">
    <property type="component" value="Unassembled WGS sequence"/>
</dbReference>
<proteinExistence type="predicted"/>
<name>A0ABV0NZ04_9TELE</name>
<accession>A0ABV0NZ04</accession>